<keyword evidence="1" id="KW-0472">Membrane</keyword>
<evidence type="ECO:0000313" key="3">
    <source>
        <dbReference type="Proteomes" id="UP000499080"/>
    </source>
</evidence>
<protein>
    <submittedName>
        <fullName evidence="2">Uncharacterized protein</fullName>
    </submittedName>
</protein>
<evidence type="ECO:0000313" key="2">
    <source>
        <dbReference type="EMBL" id="GBM45254.1"/>
    </source>
</evidence>
<reference evidence="2 3" key="1">
    <citation type="journal article" date="2019" name="Sci. Rep.">
        <title>Orb-weaving spider Araneus ventricosus genome elucidates the spidroin gene catalogue.</title>
        <authorList>
            <person name="Kono N."/>
            <person name="Nakamura H."/>
            <person name="Ohtoshi R."/>
            <person name="Moran D.A.P."/>
            <person name="Shinohara A."/>
            <person name="Yoshida Y."/>
            <person name="Fujiwara M."/>
            <person name="Mori M."/>
            <person name="Tomita M."/>
            <person name="Arakawa K."/>
        </authorList>
    </citation>
    <scope>NUCLEOTIDE SEQUENCE [LARGE SCALE GENOMIC DNA]</scope>
</reference>
<proteinExistence type="predicted"/>
<dbReference type="AlphaFoldDB" id="A0A4Y2G021"/>
<keyword evidence="3" id="KW-1185">Reference proteome</keyword>
<keyword evidence="1" id="KW-1133">Transmembrane helix</keyword>
<dbReference type="EMBL" id="BGPR01001093">
    <property type="protein sequence ID" value="GBM45254.1"/>
    <property type="molecule type" value="Genomic_DNA"/>
</dbReference>
<accession>A0A4Y2G021</accession>
<organism evidence="2 3">
    <name type="scientific">Araneus ventricosus</name>
    <name type="common">Orbweaver spider</name>
    <name type="synonym">Epeira ventricosa</name>
    <dbReference type="NCBI Taxonomy" id="182803"/>
    <lineage>
        <taxon>Eukaryota</taxon>
        <taxon>Metazoa</taxon>
        <taxon>Ecdysozoa</taxon>
        <taxon>Arthropoda</taxon>
        <taxon>Chelicerata</taxon>
        <taxon>Arachnida</taxon>
        <taxon>Araneae</taxon>
        <taxon>Araneomorphae</taxon>
        <taxon>Entelegynae</taxon>
        <taxon>Araneoidea</taxon>
        <taxon>Araneidae</taxon>
        <taxon>Araneus</taxon>
    </lineage>
</organism>
<comment type="caution">
    <text evidence="2">The sequence shown here is derived from an EMBL/GenBank/DDBJ whole genome shotgun (WGS) entry which is preliminary data.</text>
</comment>
<name>A0A4Y2G021_ARAVE</name>
<dbReference type="Proteomes" id="UP000499080">
    <property type="component" value="Unassembled WGS sequence"/>
</dbReference>
<feature type="transmembrane region" description="Helical" evidence="1">
    <location>
        <begin position="7"/>
        <end position="29"/>
    </location>
</feature>
<sequence length="100" mass="11601">MRSLNICLRFITAAVAVAFDAIYLLIHYISRSRCLSYVTEISWHIAAMLTKLFRNLLFHQRYHPDHKECLSRDLQFKLAACWQINAPPYTSTAVLISSQI</sequence>
<evidence type="ECO:0000256" key="1">
    <source>
        <dbReference type="SAM" id="Phobius"/>
    </source>
</evidence>
<gene>
    <name evidence="2" type="ORF">AVEN_140146_1</name>
</gene>
<keyword evidence="1" id="KW-0812">Transmembrane</keyword>